<proteinExistence type="predicted"/>
<evidence type="ECO:0000259" key="10">
    <source>
        <dbReference type="Pfam" id="PF00561"/>
    </source>
</evidence>
<dbReference type="PANTHER" id="PTHR11005">
    <property type="entry name" value="LYSOSOMAL ACID LIPASE-RELATED"/>
    <property type="match status" value="1"/>
</dbReference>
<keyword evidence="3" id="KW-0378">Hydrolase</keyword>
<dbReference type="OrthoDB" id="9974421at2759"/>
<keyword evidence="12" id="KW-1185">Reference proteome</keyword>
<keyword evidence="5 9" id="KW-1133">Transmembrane helix</keyword>
<dbReference type="GeneID" id="5235064"/>
<evidence type="ECO:0000256" key="1">
    <source>
        <dbReference type="ARBA" id="ARBA00004167"/>
    </source>
</evidence>
<dbReference type="GO" id="GO:0016125">
    <property type="term" value="P:sterol metabolic process"/>
    <property type="evidence" value="ECO:0007669"/>
    <property type="project" value="EnsemblFungi"/>
</dbReference>
<evidence type="ECO:0000313" key="11">
    <source>
        <dbReference type="EMBL" id="EDK43054.1"/>
    </source>
</evidence>
<dbReference type="GO" id="GO:0016042">
    <property type="term" value="P:lipid catabolic process"/>
    <property type="evidence" value="ECO:0007669"/>
    <property type="project" value="UniProtKB-KW"/>
</dbReference>
<dbReference type="FunCoup" id="A5DV46">
    <property type="interactions" value="1349"/>
</dbReference>
<keyword evidence="6" id="KW-0443">Lipid metabolism</keyword>
<accession>A5DV46</accession>
<reference evidence="11 12" key="1">
    <citation type="journal article" date="2009" name="Nature">
        <title>Evolution of pathogenicity and sexual reproduction in eight Candida genomes.</title>
        <authorList>
            <person name="Butler G."/>
            <person name="Rasmussen M.D."/>
            <person name="Lin M.F."/>
            <person name="Santos M.A."/>
            <person name="Sakthikumar S."/>
            <person name="Munro C.A."/>
            <person name="Rheinbay E."/>
            <person name="Grabherr M."/>
            <person name="Forche A."/>
            <person name="Reedy J.L."/>
            <person name="Agrafioti I."/>
            <person name="Arnaud M.B."/>
            <person name="Bates S."/>
            <person name="Brown A.J."/>
            <person name="Brunke S."/>
            <person name="Costanzo M.C."/>
            <person name="Fitzpatrick D.A."/>
            <person name="de Groot P.W."/>
            <person name="Harris D."/>
            <person name="Hoyer L.L."/>
            <person name="Hube B."/>
            <person name="Klis F.M."/>
            <person name="Kodira C."/>
            <person name="Lennard N."/>
            <person name="Logue M.E."/>
            <person name="Martin R."/>
            <person name="Neiman A.M."/>
            <person name="Nikolaou E."/>
            <person name="Quail M.A."/>
            <person name="Quinn J."/>
            <person name="Santos M.C."/>
            <person name="Schmitzberger F.F."/>
            <person name="Sherlock G."/>
            <person name="Shah P."/>
            <person name="Silverstein K.A."/>
            <person name="Skrzypek M.S."/>
            <person name="Soll D."/>
            <person name="Staggs R."/>
            <person name="Stansfield I."/>
            <person name="Stumpf M.P."/>
            <person name="Sudbery P.E."/>
            <person name="Srikantha T."/>
            <person name="Zeng Q."/>
            <person name="Berman J."/>
            <person name="Berriman M."/>
            <person name="Heitman J."/>
            <person name="Gow N.A."/>
            <person name="Lorenz M.C."/>
            <person name="Birren B.W."/>
            <person name="Kellis M."/>
            <person name="Cuomo C.A."/>
        </authorList>
    </citation>
    <scope>NUCLEOTIDE SEQUENCE [LARGE SCALE GENOMIC DNA]</scope>
    <source>
        <strain evidence="12">ATCC 11503 / BCRC 21390 / CBS 2605 / JCM 1781 / NBRC 1676 / NRRL YB-4239</strain>
    </source>
</reference>
<dbReference type="EMBL" id="CH981524">
    <property type="protein sequence ID" value="EDK43054.1"/>
    <property type="molecule type" value="Genomic_DNA"/>
</dbReference>
<evidence type="ECO:0000256" key="9">
    <source>
        <dbReference type="SAM" id="Phobius"/>
    </source>
</evidence>
<comment type="subcellular location">
    <subcellularLocation>
        <location evidence="1">Membrane</location>
        <topology evidence="1">Single-pass membrane protein</topology>
    </subcellularLocation>
</comment>
<feature type="transmembrane region" description="Helical" evidence="9">
    <location>
        <begin position="12"/>
        <end position="30"/>
    </location>
</feature>
<dbReference type="KEGG" id="lel:PVL30_001201"/>
<dbReference type="FunFam" id="3.40.50.1820:FF:000095">
    <property type="entry name" value="Triglyceride lipase-cholesterol esterase"/>
    <property type="match status" value="1"/>
</dbReference>
<dbReference type="SUPFAM" id="SSF53474">
    <property type="entry name" value="alpha/beta-Hydrolases"/>
    <property type="match status" value="1"/>
</dbReference>
<dbReference type="InterPro" id="IPR000073">
    <property type="entry name" value="AB_hydrolase_1"/>
</dbReference>
<dbReference type="ESTHER" id="lodel-a5dv46">
    <property type="family name" value="Acidic_Lipase"/>
</dbReference>
<gene>
    <name evidence="11" type="ORF">LELG_01232</name>
</gene>
<keyword evidence="2 9" id="KW-0812">Transmembrane</keyword>
<feature type="domain" description="AB hydrolase-1" evidence="10">
    <location>
        <begin position="147"/>
        <end position="435"/>
    </location>
</feature>
<dbReference type="GO" id="GO:0005811">
    <property type="term" value="C:lipid droplet"/>
    <property type="evidence" value="ECO:0007669"/>
    <property type="project" value="EnsemblFungi"/>
</dbReference>
<dbReference type="InterPro" id="IPR029058">
    <property type="entry name" value="AB_hydrolase_fold"/>
</dbReference>
<dbReference type="InParanoid" id="A5DV46"/>
<keyword evidence="4" id="KW-0442">Lipid degradation</keyword>
<dbReference type="VEuPathDB" id="FungiDB:LELG_01232"/>
<evidence type="ECO:0000256" key="7">
    <source>
        <dbReference type="ARBA" id="ARBA00023136"/>
    </source>
</evidence>
<evidence type="ECO:0000256" key="4">
    <source>
        <dbReference type="ARBA" id="ARBA00022963"/>
    </source>
</evidence>
<evidence type="ECO:0000256" key="6">
    <source>
        <dbReference type="ARBA" id="ARBA00023098"/>
    </source>
</evidence>
<dbReference type="AlphaFoldDB" id="A5DV46"/>
<evidence type="ECO:0000313" key="12">
    <source>
        <dbReference type="Proteomes" id="UP000001996"/>
    </source>
</evidence>
<feature type="compositionally biased region" description="Low complexity" evidence="8">
    <location>
        <begin position="556"/>
        <end position="575"/>
    </location>
</feature>
<name>A5DV46_LODEL</name>
<evidence type="ECO:0000256" key="3">
    <source>
        <dbReference type="ARBA" id="ARBA00022801"/>
    </source>
</evidence>
<feature type="region of interest" description="Disordered" evidence="8">
    <location>
        <begin position="482"/>
        <end position="582"/>
    </location>
</feature>
<protein>
    <recommendedName>
        <fullName evidence="10">AB hydrolase-1 domain-containing protein</fullName>
    </recommendedName>
</protein>
<evidence type="ECO:0000256" key="8">
    <source>
        <dbReference type="SAM" id="MobiDB-lite"/>
    </source>
</evidence>
<feature type="transmembrane region" description="Helical" evidence="9">
    <location>
        <begin position="36"/>
        <end position="55"/>
    </location>
</feature>
<keyword evidence="7 9" id="KW-0472">Membrane</keyword>
<dbReference type="OMA" id="SDIWCCQ"/>
<dbReference type="HOGENOM" id="CLU_010974_5_0_1"/>
<dbReference type="Pfam" id="PF00561">
    <property type="entry name" value="Abhydrolase_1"/>
    <property type="match status" value="1"/>
</dbReference>
<sequence length="582" mass="65870">MTIPLIGRLSLFDWPIIIISFVLAWAEIIVTNITAVLPSTFISLFTWVTGNIFSLTSNAIDIKREEAAGEDDQAKFHYLKSKDISSSGFSKEKFNKMIEMLNARDIQEMAKIHGYDIEIQVLTTKDNYLLTVHRIKGKRERRPNGKVVYLHHGLLMCSEIWVTMLEKYQNLPFILYELGYDVWLGNNRGNKYSQKHLFYELNTTKYWNFSIDEFALFDIPDTIDYILKATKKQKLTYIGFSQGSAQAFASISVNAELNDKIDQMIAISPATTPHGLYSKFLDVLLKSSPNITYLLFSRKVLMPSCLFWQKIMYPPLFNFMIDFSNYMLFNWKAYNITKLQKLASYAHLYSTTSTKCVIHWFQVMQAKNFQMYHDSSFLSGLNPISYPLKNIKIPISLVYGDADSLVDIDVMKSQLPKSTRTHAVKDYEHLDLLWGDDAFSVTFKQVLRYLKEDVDDVYSRLFRNDPNGKLIEDIVARVDGGGADGGGGSGADGADGDGDVADFIDGGDNNGDAGKTNDLHFKSSGNNKATEDEYNNPNRSYLKMLNGQRKGQRQRSSFGSSGSFEYEPSPSISGSGSFGALR</sequence>
<feature type="transmembrane region" description="Helical" evidence="9">
    <location>
        <begin position="147"/>
        <end position="165"/>
    </location>
</feature>
<dbReference type="eggNOG" id="KOG2624">
    <property type="taxonomic scope" value="Eukaryota"/>
</dbReference>
<dbReference type="GO" id="GO:0004771">
    <property type="term" value="F:sterol ester esterase activity"/>
    <property type="evidence" value="ECO:0007669"/>
    <property type="project" value="EnsemblFungi"/>
</dbReference>
<dbReference type="STRING" id="379508.A5DV46"/>
<evidence type="ECO:0000256" key="2">
    <source>
        <dbReference type="ARBA" id="ARBA00022692"/>
    </source>
</evidence>
<dbReference type="Gene3D" id="3.40.50.1820">
    <property type="entry name" value="alpha/beta hydrolase"/>
    <property type="match status" value="1"/>
</dbReference>
<feature type="compositionally biased region" description="Gly residues" evidence="8">
    <location>
        <begin position="482"/>
        <end position="493"/>
    </location>
</feature>
<dbReference type="Proteomes" id="UP000001996">
    <property type="component" value="Unassembled WGS sequence"/>
</dbReference>
<organism evidence="11 12">
    <name type="scientific">Lodderomyces elongisporus (strain ATCC 11503 / CBS 2605 / JCM 1781 / NBRC 1676 / NRRL YB-4239)</name>
    <name type="common">Yeast</name>
    <name type="synonym">Saccharomyces elongisporus</name>
    <dbReference type="NCBI Taxonomy" id="379508"/>
    <lineage>
        <taxon>Eukaryota</taxon>
        <taxon>Fungi</taxon>
        <taxon>Dikarya</taxon>
        <taxon>Ascomycota</taxon>
        <taxon>Saccharomycotina</taxon>
        <taxon>Pichiomycetes</taxon>
        <taxon>Debaryomycetaceae</taxon>
        <taxon>Candida/Lodderomyces clade</taxon>
        <taxon>Lodderomyces</taxon>
    </lineage>
</organism>
<dbReference type="GO" id="GO:0016020">
    <property type="term" value="C:membrane"/>
    <property type="evidence" value="ECO:0007669"/>
    <property type="project" value="UniProtKB-SubCell"/>
</dbReference>
<evidence type="ECO:0000256" key="5">
    <source>
        <dbReference type="ARBA" id="ARBA00022989"/>
    </source>
</evidence>